<dbReference type="EMBL" id="JANBPK010000060">
    <property type="protein sequence ID" value="KAJ2936443.1"/>
    <property type="molecule type" value="Genomic_DNA"/>
</dbReference>
<feature type="compositionally biased region" description="Low complexity" evidence="1">
    <location>
        <begin position="495"/>
        <end position="506"/>
    </location>
</feature>
<comment type="caution">
    <text evidence="2">The sequence shown here is derived from an EMBL/GenBank/DDBJ whole genome shotgun (WGS) entry which is preliminary data.</text>
</comment>
<feature type="non-terminal residue" evidence="2">
    <location>
        <position position="612"/>
    </location>
</feature>
<gene>
    <name evidence="2" type="ORF">H1R20_g650</name>
</gene>
<reference evidence="2" key="1">
    <citation type="submission" date="2022-06" db="EMBL/GenBank/DDBJ databases">
        <title>Genome Sequence of Candolleomyces eurysporus.</title>
        <authorList>
            <person name="Buettner E."/>
        </authorList>
    </citation>
    <scope>NUCLEOTIDE SEQUENCE</scope>
    <source>
        <strain evidence="2">VTCC 930004</strain>
    </source>
</reference>
<evidence type="ECO:0000313" key="3">
    <source>
        <dbReference type="Proteomes" id="UP001140091"/>
    </source>
</evidence>
<protein>
    <submittedName>
        <fullName evidence="2">Uncharacterized protein</fullName>
    </submittedName>
</protein>
<dbReference type="OrthoDB" id="2742205at2759"/>
<proteinExistence type="predicted"/>
<name>A0A9W8MPI9_9AGAR</name>
<feature type="compositionally biased region" description="Low complexity" evidence="1">
    <location>
        <begin position="517"/>
        <end position="534"/>
    </location>
</feature>
<accession>A0A9W8MPI9</accession>
<feature type="region of interest" description="Disordered" evidence="1">
    <location>
        <begin position="486"/>
        <end position="612"/>
    </location>
</feature>
<dbReference type="Proteomes" id="UP001140091">
    <property type="component" value="Unassembled WGS sequence"/>
</dbReference>
<organism evidence="2 3">
    <name type="scientific">Candolleomyces eurysporus</name>
    <dbReference type="NCBI Taxonomy" id="2828524"/>
    <lineage>
        <taxon>Eukaryota</taxon>
        <taxon>Fungi</taxon>
        <taxon>Dikarya</taxon>
        <taxon>Basidiomycota</taxon>
        <taxon>Agaricomycotina</taxon>
        <taxon>Agaricomycetes</taxon>
        <taxon>Agaricomycetidae</taxon>
        <taxon>Agaricales</taxon>
        <taxon>Agaricineae</taxon>
        <taxon>Psathyrellaceae</taxon>
        <taxon>Candolleomyces</taxon>
    </lineage>
</organism>
<sequence>MSEPLSTRFLKIFNDIPPEAQQTLLEKSLAQVLDQLPPDVAKKVYSSALKVRTKHENVPRLDLKGKRRQVNDLLDVLNKEAKMPMFGDRARREEIGSEIVQSLTGWLNDVWSAFYEHHVQYAHAHSSAIDEEEEDSTQIFLESESWSDSEEDEELQYDIFRCDFHSDHWEGKFSEEAMELRKLVENHLFKIFTVAPDLPLHDTIMEIAADPLQSAFRASAILSEVAGNTSDTLAAALNIEVSKNNPKNITNLLDQYSYLLRPRDSVTLQCAAAVLGDSSYHARGLHLLETGLQETLVAIQMAIRGVFVHVDEEIHKQELQEIIKLKSSAEGRRGRVDKWVKAVMTNPTSGVPNPVAFASMIFGIPMMPGMPGMGEDPVDETDLLNFIDFEGSGDADLDDLQEEFKPKLKQRFEGWTQLATVMKGGSVAAVKAYAKAVELMPFLRANDIVNEMIIRLADRPSKSFIADAVESVSSFCKIQRKKINANRNKEKEKQAAAAAAASKATAPSDVAKPPTPASTSTPAPAAALSSSSSSDTGPNFVSPLVPPITPGVSSISPPTSSNAAPLTALPFPFTFAGSPASPSTSSQQAQAQAPPYPAQSSFTVFQGMEDVD</sequence>
<feature type="compositionally biased region" description="Low complexity" evidence="1">
    <location>
        <begin position="578"/>
        <end position="601"/>
    </location>
</feature>
<dbReference type="AlphaFoldDB" id="A0A9W8MPI9"/>
<keyword evidence="3" id="KW-1185">Reference proteome</keyword>
<evidence type="ECO:0000313" key="2">
    <source>
        <dbReference type="EMBL" id="KAJ2936443.1"/>
    </source>
</evidence>
<feature type="compositionally biased region" description="Polar residues" evidence="1">
    <location>
        <begin position="551"/>
        <end position="564"/>
    </location>
</feature>
<evidence type="ECO:0000256" key="1">
    <source>
        <dbReference type="SAM" id="MobiDB-lite"/>
    </source>
</evidence>